<gene>
    <name evidence="6" type="ORF">V8Z62_06110</name>
</gene>
<dbReference type="SUPFAM" id="SSF46785">
    <property type="entry name" value="Winged helix' DNA-binding domain"/>
    <property type="match status" value="1"/>
</dbReference>
<dbReference type="PANTHER" id="PTHR43537:SF5">
    <property type="entry name" value="UXU OPERON TRANSCRIPTIONAL REGULATOR"/>
    <property type="match status" value="1"/>
</dbReference>
<organism evidence="6 7">
    <name type="scientific">Microbacterium paraoxydans</name>
    <dbReference type="NCBI Taxonomy" id="199592"/>
    <lineage>
        <taxon>Bacteria</taxon>
        <taxon>Bacillati</taxon>
        <taxon>Actinomycetota</taxon>
        <taxon>Actinomycetes</taxon>
        <taxon>Micrococcales</taxon>
        <taxon>Microbacteriaceae</taxon>
        <taxon>Microbacterium</taxon>
    </lineage>
</organism>
<evidence type="ECO:0000256" key="1">
    <source>
        <dbReference type="ARBA" id="ARBA00023015"/>
    </source>
</evidence>
<dbReference type="InterPro" id="IPR036390">
    <property type="entry name" value="WH_DNA-bd_sf"/>
</dbReference>
<keyword evidence="2" id="KW-0238">DNA-binding</keyword>
<feature type="domain" description="HTH gntR-type" evidence="5">
    <location>
        <begin position="18"/>
        <end position="85"/>
    </location>
</feature>
<evidence type="ECO:0000256" key="4">
    <source>
        <dbReference type="SAM" id="MobiDB-lite"/>
    </source>
</evidence>
<dbReference type="EMBL" id="CP146240">
    <property type="protein sequence ID" value="WWS85795.1"/>
    <property type="molecule type" value="Genomic_DNA"/>
</dbReference>
<evidence type="ECO:0000313" key="7">
    <source>
        <dbReference type="Proteomes" id="UP001377573"/>
    </source>
</evidence>
<evidence type="ECO:0000256" key="2">
    <source>
        <dbReference type="ARBA" id="ARBA00023125"/>
    </source>
</evidence>
<protein>
    <submittedName>
        <fullName evidence="6">GntR family transcriptional regulator</fullName>
    </submittedName>
</protein>
<dbReference type="PANTHER" id="PTHR43537">
    <property type="entry name" value="TRANSCRIPTIONAL REGULATOR, GNTR FAMILY"/>
    <property type="match status" value="1"/>
</dbReference>
<dbReference type="InterPro" id="IPR000524">
    <property type="entry name" value="Tscrpt_reg_HTH_GntR"/>
</dbReference>
<dbReference type="PROSITE" id="PS50949">
    <property type="entry name" value="HTH_GNTR"/>
    <property type="match status" value="1"/>
</dbReference>
<keyword evidence="1" id="KW-0805">Transcription regulation</keyword>
<dbReference type="Pfam" id="PF00392">
    <property type="entry name" value="GntR"/>
    <property type="match status" value="1"/>
</dbReference>
<evidence type="ECO:0000259" key="5">
    <source>
        <dbReference type="PROSITE" id="PS50949"/>
    </source>
</evidence>
<keyword evidence="7" id="KW-1185">Reference proteome</keyword>
<keyword evidence="3" id="KW-0804">Transcription</keyword>
<evidence type="ECO:0000313" key="6">
    <source>
        <dbReference type="EMBL" id="WWS85795.1"/>
    </source>
</evidence>
<reference evidence="6 7" key="1">
    <citation type="submission" date="2024-02" db="EMBL/GenBank/DDBJ databases">
        <authorList>
            <person name="Alasadi S."/>
            <person name="Hussein S.A."/>
        </authorList>
    </citation>
    <scope>NUCLEOTIDE SEQUENCE [LARGE SCALE GENOMIC DNA]</scope>
    <source>
        <strain evidence="6 7">GJ_SRA_44_2022</strain>
    </source>
</reference>
<dbReference type="RefSeq" id="WP_338567071.1">
    <property type="nucleotide sequence ID" value="NZ_CP146240.1"/>
</dbReference>
<name>A0ABZ2HUE6_9MICO</name>
<dbReference type="InterPro" id="IPR036388">
    <property type="entry name" value="WH-like_DNA-bd_sf"/>
</dbReference>
<sequence length="235" mass="24854">MIEKKDDVRAGSATSVAGDRHPSLQDRLTDAIVSGALAPGTRLDERDLAVALDARPAEVLRALDRLAAVGLVAVRRDGTRWVTALDGDRARDVVALFGDVWIGSVRRTMTVLHADDLAYLDELVDDVALAVRWRDGAAFGGGLRALAVAFARIEGNTERAELVGNLGTLLACVARRAGSVFDWTDVRAAVARIAVVLPGRDAAAMRAALMTLFDDVLPGIVDRAVAPTRPLAAAS</sequence>
<dbReference type="Proteomes" id="UP001377573">
    <property type="component" value="Chromosome"/>
</dbReference>
<feature type="region of interest" description="Disordered" evidence="4">
    <location>
        <begin position="1"/>
        <end position="21"/>
    </location>
</feature>
<evidence type="ECO:0000256" key="3">
    <source>
        <dbReference type="ARBA" id="ARBA00023163"/>
    </source>
</evidence>
<proteinExistence type="predicted"/>
<dbReference type="Gene3D" id="1.10.10.10">
    <property type="entry name" value="Winged helix-like DNA-binding domain superfamily/Winged helix DNA-binding domain"/>
    <property type="match status" value="1"/>
</dbReference>
<accession>A0ABZ2HUE6</accession>